<name>A0A9P3UN65_LYOSH</name>
<dbReference type="Proteomes" id="UP001063166">
    <property type="component" value="Unassembled WGS sequence"/>
</dbReference>
<feature type="compositionally biased region" description="Polar residues" evidence="2">
    <location>
        <begin position="171"/>
        <end position="180"/>
    </location>
</feature>
<keyword evidence="1" id="KW-0175">Coiled coil</keyword>
<protein>
    <submittedName>
        <fullName evidence="3">Uncharacterized protein</fullName>
    </submittedName>
</protein>
<feature type="coiled-coil region" evidence="1">
    <location>
        <begin position="7"/>
        <end position="34"/>
    </location>
</feature>
<dbReference type="AlphaFoldDB" id="A0A9P3UN65"/>
<feature type="region of interest" description="Disordered" evidence="2">
    <location>
        <begin position="156"/>
        <end position="249"/>
    </location>
</feature>
<feature type="compositionally biased region" description="Low complexity" evidence="2">
    <location>
        <begin position="118"/>
        <end position="128"/>
    </location>
</feature>
<dbReference type="EMBL" id="BRPK01000006">
    <property type="protein sequence ID" value="GLB39353.1"/>
    <property type="molecule type" value="Genomic_DNA"/>
</dbReference>
<accession>A0A9P3UN65</accession>
<comment type="caution">
    <text evidence="3">The sequence shown here is derived from an EMBL/GenBank/DDBJ whole genome shotgun (WGS) entry which is preliminary data.</text>
</comment>
<gene>
    <name evidence="3" type="ORF">LshimejAT787_0605150</name>
</gene>
<feature type="compositionally biased region" description="Basic residues" evidence="2">
    <location>
        <begin position="205"/>
        <end position="220"/>
    </location>
</feature>
<feature type="region of interest" description="Disordered" evidence="2">
    <location>
        <begin position="108"/>
        <end position="143"/>
    </location>
</feature>
<feature type="region of interest" description="Disordered" evidence="2">
    <location>
        <begin position="59"/>
        <end position="89"/>
    </location>
</feature>
<dbReference type="OrthoDB" id="2757916at2759"/>
<evidence type="ECO:0000313" key="4">
    <source>
        <dbReference type="Proteomes" id="UP001063166"/>
    </source>
</evidence>
<sequence length="314" mass="33737">MVHTTRAAQRKQRLIQIENEMRQEDAEALKMTEEERETLLRSFTSVKVEFSDLDGLAWPASARCGGRGAPPPPSPRPSPRAQSQSPDHKFVILTNADLASFAPHETIRASAGTRPRPRSSVSSPNLSSAAHPHHTLKHSYSALSSPSATIKAILKGKTSHPRSPVKGLFPPQNQNQNSDPYESDGERTVRGGGSDSDSDQGSRSPRPRKERKKSKSHSGRASRMSPSLSSPVLGSPKPSYASSPQFAESHMHSGGYPAYITYSPSPSLSTSTSPSPALPPLNFNIPRISKPSIFPPASKPGHATAISHLLRGGV</sequence>
<keyword evidence="4" id="KW-1185">Reference proteome</keyword>
<feature type="compositionally biased region" description="Pro residues" evidence="2">
    <location>
        <begin position="69"/>
        <end position="78"/>
    </location>
</feature>
<reference evidence="3" key="1">
    <citation type="submission" date="2022-07" db="EMBL/GenBank/DDBJ databases">
        <title>The genome of Lyophyllum shimeji provides insight into the initial evolution of ectomycorrhizal fungal genome.</title>
        <authorList>
            <person name="Kobayashi Y."/>
            <person name="Shibata T."/>
            <person name="Hirakawa H."/>
            <person name="Shigenobu S."/>
            <person name="Nishiyama T."/>
            <person name="Yamada A."/>
            <person name="Hasebe M."/>
            <person name="Kawaguchi M."/>
        </authorList>
    </citation>
    <scope>NUCLEOTIDE SEQUENCE</scope>
    <source>
        <strain evidence="3">AT787</strain>
    </source>
</reference>
<feature type="compositionally biased region" description="Low complexity" evidence="2">
    <location>
        <begin position="225"/>
        <end position="239"/>
    </location>
</feature>
<proteinExistence type="predicted"/>
<organism evidence="3 4">
    <name type="scientific">Lyophyllum shimeji</name>
    <name type="common">Hon-shimeji</name>
    <name type="synonym">Tricholoma shimeji</name>
    <dbReference type="NCBI Taxonomy" id="47721"/>
    <lineage>
        <taxon>Eukaryota</taxon>
        <taxon>Fungi</taxon>
        <taxon>Dikarya</taxon>
        <taxon>Basidiomycota</taxon>
        <taxon>Agaricomycotina</taxon>
        <taxon>Agaricomycetes</taxon>
        <taxon>Agaricomycetidae</taxon>
        <taxon>Agaricales</taxon>
        <taxon>Tricholomatineae</taxon>
        <taxon>Lyophyllaceae</taxon>
        <taxon>Lyophyllum</taxon>
    </lineage>
</organism>
<evidence type="ECO:0000313" key="3">
    <source>
        <dbReference type="EMBL" id="GLB39353.1"/>
    </source>
</evidence>
<evidence type="ECO:0000256" key="2">
    <source>
        <dbReference type="SAM" id="MobiDB-lite"/>
    </source>
</evidence>
<evidence type="ECO:0000256" key="1">
    <source>
        <dbReference type="SAM" id="Coils"/>
    </source>
</evidence>